<dbReference type="InterPro" id="IPR013425">
    <property type="entry name" value="Autotrns_rpt"/>
</dbReference>
<dbReference type="RefSeq" id="WP_144230090.1">
    <property type="nucleotide sequence ID" value="NZ_CBCRVV010000015.1"/>
</dbReference>
<organism evidence="3 4">
    <name type="scientific">Rariglobus hedericola</name>
    <dbReference type="NCBI Taxonomy" id="2597822"/>
    <lineage>
        <taxon>Bacteria</taxon>
        <taxon>Pseudomonadati</taxon>
        <taxon>Verrucomicrobiota</taxon>
        <taxon>Opitutia</taxon>
        <taxon>Opitutales</taxon>
        <taxon>Opitutaceae</taxon>
        <taxon>Rariglobus</taxon>
    </lineage>
</organism>
<evidence type="ECO:0000313" key="3">
    <source>
        <dbReference type="EMBL" id="TSJ79549.1"/>
    </source>
</evidence>
<evidence type="ECO:0000256" key="2">
    <source>
        <dbReference type="SAM" id="SignalP"/>
    </source>
</evidence>
<proteinExistence type="predicted"/>
<dbReference type="OrthoDB" id="173880at2"/>
<dbReference type="EMBL" id="VMBG01000001">
    <property type="protein sequence ID" value="TSJ79549.1"/>
    <property type="molecule type" value="Genomic_DNA"/>
</dbReference>
<dbReference type="AlphaFoldDB" id="A0A556QSF9"/>
<evidence type="ECO:0000256" key="1">
    <source>
        <dbReference type="ARBA" id="ARBA00022729"/>
    </source>
</evidence>
<keyword evidence="1 2" id="KW-0732">Signal</keyword>
<dbReference type="Pfam" id="PF12951">
    <property type="entry name" value="PATR"/>
    <property type="match status" value="3"/>
</dbReference>
<dbReference type="InterPro" id="IPR011050">
    <property type="entry name" value="Pectin_lyase_fold/virulence"/>
</dbReference>
<comment type="caution">
    <text evidence="3">The sequence shown here is derived from an EMBL/GenBank/DDBJ whole genome shotgun (WGS) entry which is preliminary data.</text>
</comment>
<keyword evidence="4" id="KW-1185">Reference proteome</keyword>
<reference evidence="3 4" key="1">
    <citation type="submission" date="2019-07" db="EMBL/GenBank/DDBJ databases">
        <title>Description of 53C-WASEF.</title>
        <authorList>
            <person name="Pitt A."/>
            <person name="Hahn M.W."/>
        </authorList>
    </citation>
    <scope>NUCLEOTIDE SEQUENCE [LARGE SCALE GENOMIC DNA]</scope>
    <source>
        <strain evidence="3 4">53C-WASEF</strain>
    </source>
</reference>
<feature type="chain" id="PRO_5021831556" description="PEP-CTERM sorting domain-containing protein" evidence="2">
    <location>
        <begin position="31"/>
        <end position="905"/>
    </location>
</feature>
<accession>A0A556QSF9</accession>
<dbReference type="Proteomes" id="UP000315648">
    <property type="component" value="Unassembled WGS sequence"/>
</dbReference>
<feature type="signal peptide" evidence="2">
    <location>
        <begin position="1"/>
        <end position="30"/>
    </location>
</feature>
<dbReference type="SUPFAM" id="SSF51126">
    <property type="entry name" value="Pectin lyase-like"/>
    <property type="match status" value="1"/>
</dbReference>
<dbReference type="NCBIfam" id="TIGR02601">
    <property type="entry name" value="autotrns_rpt"/>
    <property type="match status" value="2"/>
</dbReference>
<protein>
    <recommendedName>
        <fullName evidence="5">PEP-CTERM sorting domain-containing protein</fullName>
    </recommendedName>
</protein>
<evidence type="ECO:0000313" key="4">
    <source>
        <dbReference type="Proteomes" id="UP000315648"/>
    </source>
</evidence>
<name>A0A556QSF9_9BACT</name>
<gene>
    <name evidence="3" type="ORF">FPL22_09765</name>
</gene>
<evidence type="ECO:0008006" key="5">
    <source>
        <dbReference type="Google" id="ProtNLM"/>
    </source>
</evidence>
<sequence length="905" mass="90372">MNTPRPSKLPRPLAFALGLAASLCPSLVFSQATGFNKTAGGTYDYNDTANWVGGTINGVWDSSLTLTGAQTIQFSADTILSTGLDFEAFGSQNIVVQGTGGARTITLGGDITSNVSVNKAVTIGSGITANNLNINLGGVTRTFTAGSSKSLTLVNVISNGGIIANGGTINFNGINTYSGTTTLNSGVLNMNSGTASSALSDFIVDGGASLFFKSDTNGNTGTTRTKSVTMNGSGSSNGALFTTTGNSTANSSDVITNALTASQGYATIGVSANALKNARLSAGSFSRESGSSILFRGSSLGVNTLASLSAGAANISFTSAPTLVGSGTTNQTTIGIIAGAYGDSTSGGDGKAGGLVTYDSTYGVRLLNTSTEYTAAITSGQTQADNVLYQRASGGASQDINLTHTVTTINSLSLKITGAGTNSGVTISGDAGTTLKINSGAIFASQQVTAANATDAMTLSVPTIDLNGHEGVIQVFTNGVSNGNTVAPLTISSVITNDGGNGVTFGGTGQTILTGSAASTYTGATTLNSGILRLNKSVLNIGLTTDLVMNGGLLLKNTNAIADTASVTINGGTFTFDSTTSSGNNGHQETINNFTMNGGAVSNHGTGASFTINGDATLNAGNLIMNQGGDITVAGITTLNGGLLTAKDSTSTTVFNGLTSLNTVHITNTASGAYTAIALTSNATNKGAQLTLNGDITFTGNGTNTNTVKIASTDSALANQGVFRLEGTRTFTIGNGAAANDLTFETALVDGTTSGGLIKTGTGTLALSGANTYSGSTAVNAGGLTLSQTGSLTFFIGANGVNNAVTGTGTATFEGSFNFDLTGAAAIDGNSWLIVNTATLSESFTGTFVVNGFTKTANTWTLGNYSFNEATGLLSYSAVPEPASFAFLAGAGALIACLRRRKRAA</sequence>